<dbReference type="AlphaFoldDB" id="A0A316A130"/>
<evidence type="ECO:0000313" key="1">
    <source>
        <dbReference type="EMBL" id="SUQ12869.1"/>
    </source>
</evidence>
<proteinExistence type="predicted"/>
<reference evidence="2" key="1">
    <citation type="submission" date="2017-07" db="EMBL/GenBank/DDBJ databases">
        <authorList>
            <person name="Varghese N."/>
            <person name="Submissions S."/>
        </authorList>
    </citation>
    <scope>NUCLEOTIDE SEQUENCE [LARGE SCALE GENOMIC DNA]</scope>
    <source>
        <strain evidence="2">NLAE-zl-C134</strain>
    </source>
</reference>
<dbReference type="EMBL" id="UHJJ01000002">
    <property type="protein sequence ID" value="SUQ12869.1"/>
    <property type="molecule type" value="Genomic_DNA"/>
</dbReference>
<evidence type="ECO:0000313" key="2">
    <source>
        <dbReference type="Proteomes" id="UP000254051"/>
    </source>
</evidence>
<keyword evidence="2" id="KW-1185">Reference proteome</keyword>
<accession>A0A316A130</accession>
<sequence>MKTALNPDGNRAVRVGGISVTSIYKCNWSNNNEML</sequence>
<name>A0A316A130_9FIRM</name>
<organism evidence="1 2">
    <name type="scientific">Faecalicatena contorta</name>
    <dbReference type="NCBI Taxonomy" id="39482"/>
    <lineage>
        <taxon>Bacteria</taxon>
        <taxon>Bacillati</taxon>
        <taxon>Bacillota</taxon>
        <taxon>Clostridia</taxon>
        <taxon>Lachnospirales</taxon>
        <taxon>Lachnospiraceae</taxon>
        <taxon>Faecalicatena</taxon>
    </lineage>
</organism>
<dbReference type="Proteomes" id="UP000254051">
    <property type="component" value="Unassembled WGS sequence"/>
</dbReference>
<protein>
    <submittedName>
        <fullName evidence="1">Uncharacterized protein</fullName>
    </submittedName>
</protein>
<gene>
    <name evidence="1" type="ORF">SAMN05216529_10284</name>
</gene>